<dbReference type="Pfam" id="PF00941">
    <property type="entry name" value="FAD_binding_5"/>
    <property type="match status" value="1"/>
</dbReference>
<keyword evidence="3" id="KW-0560">Oxidoreductase</keyword>
<feature type="domain" description="FAD-binding PCMH-type" evidence="5">
    <location>
        <begin position="6"/>
        <end position="181"/>
    </location>
</feature>
<dbReference type="InterPro" id="IPR036318">
    <property type="entry name" value="FAD-bd_PCMH-like_sf"/>
</dbReference>
<evidence type="ECO:0000259" key="5">
    <source>
        <dbReference type="PROSITE" id="PS51387"/>
    </source>
</evidence>
<comment type="caution">
    <text evidence="6">The sequence shown here is derived from an EMBL/GenBank/DDBJ whole genome shotgun (WGS) entry which is preliminary data.</text>
</comment>
<dbReference type="EMBL" id="JAKXMK010000019">
    <property type="protein sequence ID" value="MCH6168488.1"/>
    <property type="molecule type" value="Genomic_DNA"/>
</dbReference>
<gene>
    <name evidence="6" type="ORF">MMF94_22575</name>
</gene>
<dbReference type="Gene3D" id="3.30.43.10">
    <property type="entry name" value="Uridine Diphospho-n-acetylenolpyruvylglucosamine Reductase, domain 2"/>
    <property type="match status" value="1"/>
</dbReference>
<dbReference type="InterPro" id="IPR002346">
    <property type="entry name" value="Mopterin_DH_FAD-bd"/>
</dbReference>
<feature type="region of interest" description="Disordered" evidence="4">
    <location>
        <begin position="287"/>
        <end position="321"/>
    </location>
</feature>
<proteinExistence type="predicted"/>
<dbReference type="SMART" id="SM01092">
    <property type="entry name" value="CO_deh_flav_C"/>
    <property type="match status" value="1"/>
</dbReference>
<sequence>MTADAFVAAAPTLHRPQSLEEACALLANLDQPMVYGGGTAVQILIKQGVLFASDLVDLSLVPNLSGLERTSSGLRVGAMVTLRRMETDPLVRRVTPLAAQVYGHVANPRVRNTASVGGNLAHGDYRLDPPTALMVLDARVELRSSEGTRQVALRDFFVAFQETDLRHGELVTAVEIPGQAGSTCGFAKLSSQSVNDWPCASAAVLVTSPVRGQREIRIGLGALAEVPKYVSVEVPSDAPVDDVVRAGRSAADPVIDPIPDIRGSADFKRRLGLVAVEDAIRAAWGPAGSVPAEAAAGPAGPTGKEGSDARGESRRRWWRRR</sequence>
<protein>
    <submittedName>
        <fullName evidence="6">FAD binding domain-containing protein</fullName>
    </submittedName>
</protein>
<keyword evidence="2" id="KW-0274">FAD</keyword>
<name>A0ABS9TJ80_9PSEU</name>
<dbReference type="InterPro" id="IPR051312">
    <property type="entry name" value="Diverse_Substr_Oxidored"/>
</dbReference>
<reference evidence="6 7" key="1">
    <citation type="submission" date="2022-03" db="EMBL/GenBank/DDBJ databases">
        <title>Pseudonocardia alaer sp. nov., a novel actinomycete isolated from reed forest soil.</title>
        <authorList>
            <person name="Wang L."/>
        </authorList>
    </citation>
    <scope>NUCLEOTIDE SEQUENCE [LARGE SCALE GENOMIC DNA]</scope>
    <source>
        <strain evidence="6 7">Y-16303</strain>
    </source>
</reference>
<evidence type="ECO:0000313" key="6">
    <source>
        <dbReference type="EMBL" id="MCH6168488.1"/>
    </source>
</evidence>
<dbReference type="SUPFAM" id="SSF55447">
    <property type="entry name" value="CO dehydrogenase flavoprotein C-terminal domain-like"/>
    <property type="match status" value="1"/>
</dbReference>
<feature type="compositionally biased region" description="Basic and acidic residues" evidence="4">
    <location>
        <begin position="305"/>
        <end position="315"/>
    </location>
</feature>
<accession>A0ABS9TJ80</accession>
<keyword evidence="1" id="KW-0285">Flavoprotein</keyword>
<dbReference type="PANTHER" id="PTHR42659:SF2">
    <property type="entry name" value="XANTHINE DEHYDROGENASE SUBUNIT C-RELATED"/>
    <property type="match status" value="1"/>
</dbReference>
<dbReference type="Gene3D" id="3.30.390.50">
    <property type="entry name" value="CO dehydrogenase flavoprotein, C-terminal domain"/>
    <property type="match status" value="1"/>
</dbReference>
<evidence type="ECO:0000313" key="7">
    <source>
        <dbReference type="Proteomes" id="UP001299970"/>
    </source>
</evidence>
<evidence type="ECO:0000256" key="2">
    <source>
        <dbReference type="ARBA" id="ARBA00022827"/>
    </source>
</evidence>
<organism evidence="6 7">
    <name type="scientific">Pseudonocardia alaniniphila</name>
    <dbReference type="NCBI Taxonomy" id="75291"/>
    <lineage>
        <taxon>Bacteria</taxon>
        <taxon>Bacillati</taxon>
        <taxon>Actinomycetota</taxon>
        <taxon>Actinomycetes</taxon>
        <taxon>Pseudonocardiales</taxon>
        <taxon>Pseudonocardiaceae</taxon>
        <taxon>Pseudonocardia</taxon>
    </lineage>
</organism>
<keyword evidence="7" id="KW-1185">Reference proteome</keyword>
<dbReference type="InterPro" id="IPR036683">
    <property type="entry name" value="CO_DH_flav_C_dom_sf"/>
</dbReference>
<evidence type="ECO:0000256" key="3">
    <source>
        <dbReference type="ARBA" id="ARBA00023002"/>
    </source>
</evidence>
<dbReference type="InterPro" id="IPR005107">
    <property type="entry name" value="CO_DH_flav_C"/>
</dbReference>
<dbReference type="PROSITE" id="PS51387">
    <property type="entry name" value="FAD_PCMH"/>
    <property type="match status" value="1"/>
</dbReference>
<dbReference type="RefSeq" id="WP_241039125.1">
    <property type="nucleotide sequence ID" value="NZ_BAAAJF010000055.1"/>
</dbReference>
<dbReference type="InterPro" id="IPR016166">
    <property type="entry name" value="FAD-bd_PCMH"/>
</dbReference>
<dbReference type="SUPFAM" id="SSF56176">
    <property type="entry name" value="FAD-binding/transporter-associated domain-like"/>
    <property type="match status" value="1"/>
</dbReference>
<dbReference type="Proteomes" id="UP001299970">
    <property type="component" value="Unassembled WGS sequence"/>
</dbReference>
<dbReference type="InterPro" id="IPR016169">
    <property type="entry name" value="FAD-bd_PCMH_sub2"/>
</dbReference>
<dbReference type="Gene3D" id="3.30.465.10">
    <property type="match status" value="1"/>
</dbReference>
<feature type="compositionally biased region" description="Low complexity" evidence="4">
    <location>
        <begin position="287"/>
        <end position="304"/>
    </location>
</feature>
<dbReference type="PANTHER" id="PTHR42659">
    <property type="entry name" value="XANTHINE DEHYDROGENASE SUBUNIT C-RELATED"/>
    <property type="match status" value="1"/>
</dbReference>
<evidence type="ECO:0000256" key="4">
    <source>
        <dbReference type="SAM" id="MobiDB-lite"/>
    </source>
</evidence>
<dbReference type="InterPro" id="IPR016167">
    <property type="entry name" value="FAD-bd_PCMH_sub1"/>
</dbReference>
<evidence type="ECO:0000256" key="1">
    <source>
        <dbReference type="ARBA" id="ARBA00022630"/>
    </source>
</evidence>